<reference evidence="1" key="2">
    <citation type="submission" date="2022-01" db="EMBL/GenBank/DDBJ databases">
        <authorList>
            <person name="Hirooka S."/>
            <person name="Miyagishima S.Y."/>
        </authorList>
    </citation>
    <scope>NUCLEOTIDE SEQUENCE</scope>
    <source>
        <strain evidence="1">NBRC 102759</strain>
    </source>
</reference>
<accession>A0A9C7URL5</accession>
<comment type="caution">
    <text evidence="1">The sequence shown here is derived from an EMBL/GenBank/DDBJ whole genome shotgun (WGS) entry which is preliminary data.</text>
</comment>
<keyword evidence="2" id="KW-1185">Reference proteome</keyword>
<reference evidence="1" key="1">
    <citation type="journal article" date="2022" name="Proc. Natl. Acad. Sci. U.S.A.">
        <title>Life cycle and functional genomics of the unicellular red alga Galdieria for elucidating algal and plant evolution and industrial use.</title>
        <authorList>
            <person name="Hirooka S."/>
            <person name="Itabashi T."/>
            <person name="Ichinose T.M."/>
            <person name="Onuma R."/>
            <person name="Fujiwara T."/>
            <person name="Yamashita S."/>
            <person name="Jong L.W."/>
            <person name="Tomita R."/>
            <person name="Iwane A.H."/>
            <person name="Miyagishima S.Y."/>
        </authorList>
    </citation>
    <scope>NUCLEOTIDE SEQUENCE</scope>
    <source>
        <strain evidence="1">NBRC 102759</strain>
    </source>
</reference>
<name>A0A9C7URL5_9RHOD</name>
<proteinExistence type="predicted"/>
<evidence type="ECO:0000313" key="1">
    <source>
        <dbReference type="EMBL" id="GJQ13134.1"/>
    </source>
</evidence>
<dbReference type="AlphaFoldDB" id="A0A9C7URL5"/>
<dbReference type="EMBL" id="BQMJ01000040">
    <property type="protein sequence ID" value="GJQ13134.1"/>
    <property type="molecule type" value="Genomic_DNA"/>
</dbReference>
<organism evidence="1 2">
    <name type="scientific">Galdieria partita</name>
    <dbReference type="NCBI Taxonomy" id="83374"/>
    <lineage>
        <taxon>Eukaryota</taxon>
        <taxon>Rhodophyta</taxon>
        <taxon>Bangiophyceae</taxon>
        <taxon>Galdieriales</taxon>
        <taxon>Galdieriaceae</taxon>
        <taxon>Galdieria</taxon>
    </lineage>
</organism>
<dbReference type="OrthoDB" id="1868004at2759"/>
<gene>
    <name evidence="1" type="ORF">GpartN1_g4925.t1</name>
</gene>
<evidence type="ECO:0000313" key="2">
    <source>
        <dbReference type="Proteomes" id="UP001061958"/>
    </source>
</evidence>
<protein>
    <submittedName>
        <fullName evidence="1">Uncharacterized protein</fullName>
    </submittedName>
</protein>
<dbReference type="Proteomes" id="UP001061958">
    <property type="component" value="Unassembled WGS sequence"/>
</dbReference>
<sequence length="296" mass="33986">MQQSPFHLEQTEHNIRNLAELIGGAESLLRTKTQQEGSSSLAVQQLQSSIIAAKEKYRQVLSMHAHIKKYVSAQEKRNSEKRAILSRGELEKLSANVVHGKVYENRNYQGLEKQGIMFFGREKLARTKEQWNKYGLEAVVPCQLDWKQLPPVLVGEVGETLNFGIFLKETKTGDYFPYSVRIFGVEENVVYWRWSKYQVFRLISERAQAALSYYMEQAIDSNSTTEKALDSLLEWLKSHEAGEDGWKLRFDMARSSFLPPCVRSFQSKVQSLARYPETCVSSKHRKLDSFIGTTSS</sequence>